<comment type="caution">
    <text evidence="20">The sequence shown here is derived from an EMBL/GenBank/DDBJ whole genome shotgun (WGS) entry which is preliminary data.</text>
</comment>
<dbReference type="PROSITE" id="PS50222">
    <property type="entry name" value="EF_HAND_2"/>
    <property type="match status" value="1"/>
</dbReference>
<comment type="similarity">
    <text evidence="4">Belongs to the PAN1 family.</text>
</comment>
<dbReference type="STRING" id="52586.A0A0B1PCB6"/>
<feature type="domain" description="EH" evidence="18">
    <location>
        <begin position="175"/>
        <end position="263"/>
    </location>
</feature>
<keyword evidence="21" id="KW-1185">Reference proteome</keyword>
<evidence type="ECO:0000256" key="7">
    <source>
        <dbReference type="ARBA" id="ARBA00022490"/>
    </source>
</evidence>
<feature type="region of interest" description="Disordered" evidence="17">
    <location>
        <begin position="1279"/>
        <end position="1470"/>
    </location>
</feature>
<dbReference type="InterPro" id="IPR000261">
    <property type="entry name" value="EH_dom"/>
</dbReference>
<evidence type="ECO:0000256" key="10">
    <source>
        <dbReference type="ARBA" id="ARBA00022753"/>
    </source>
</evidence>
<dbReference type="HOGENOM" id="CLU_001963_1_0_1"/>
<evidence type="ECO:0000256" key="11">
    <source>
        <dbReference type="ARBA" id="ARBA00023054"/>
    </source>
</evidence>
<keyword evidence="14" id="KW-0206">Cytoskeleton</keyword>
<protein>
    <submittedName>
        <fullName evidence="20">Putative actin cytoskeleton-regulatory complex protein pan1 protein</fullName>
    </submittedName>
</protein>
<feature type="compositionally biased region" description="Pro residues" evidence="17">
    <location>
        <begin position="1389"/>
        <end position="1427"/>
    </location>
</feature>
<name>A0A0B1PCB6_UNCNE</name>
<dbReference type="PANTHER" id="PTHR11216:SF173">
    <property type="entry name" value="ACTIN CYTOSKELETON-REGULATORY COMPLEX PROTEIN PAN1"/>
    <property type="match status" value="1"/>
</dbReference>
<evidence type="ECO:0000313" key="20">
    <source>
        <dbReference type="EMBL" id="KHJ36297.1"/>
    </source>
</evidence>
<evidence type="ECO:0000256" key="15">
    <source>
        <dbReference type="ARBA" id="ARBA00025194"/>
    </source>
</evidence>
<comment type="function">
    <text evidence="15">Component of the PAN1 actin cytoskeleton-regulatory complex required for the internalization of endosomes during actin-coupled endocytosis. The complex links the site of endocytosis to the cell membrane-associated actin cytoskeleton. Mediates uptake of external molecules and vacuolar degradation of plasma membrane proteins. Plays a role in the proper organization of the cell membrane-associated actin cytoskeleton and promotes its destabilization.</text>
</comment>
<dbReference type="OMA" id="GMPGQWG"/>
<evidence type="ECO:0000256" key="4">
    <source>
        <dbReference type="ARBA" id="ARBA00009351"/>
    </source>
</evidence>
<evidence type="ECO:0000259" key="19">
    <source>
        <dbReference type="PROSITE" id="PS50222"/>
    </source>
</evidence>
<keyword evidence="8" id="KW-0254">Endocytosis</keyword>
<evidence type="ECO:0000256" key="1">
    <source>
        <dbReference type="ARBA" id="ARBA00004125"/>
    </source>
</evidence>
<evidence type="ECO:0000256" key="6">
    <source>
        <dbReference type="ARBA" id="ARBA00022475"/>
    </source>
</evidence>
<evidence type="ECO:0000256" key="17">
    <source>
        <dbReference type="SAM" id="MobiDB-lite"/>
    </source>
</evidence>
<dbReference type="Gene3D" id="1.10.238.10">
    <property type="entry name" value="EF-hand"/>
    <property type="match status" value="2"/>
</dbReference>
<feature type="compositionally biased region" description="Polar residues" evidence="17">
    <location>
        <begin position="1201"/>
        <end position="1255"/>
    </location>
</feature>
<evidence type="ECO:0000256" key="12">
    <source>
        <dbReference type="ARBA" id="ARBA00023136"/>
    </source>
</evidence>
<evidence type="ECO:0000256" key="3">
    <source>
        <dbReference type="ARBA" id="ARBA00004413"/>
    </source>
</evidence>
<keyword evidence="12" id="KW-0472">Membrane</keyword>
<dbReference type="SMART" id="SM00054">
    <property type="entry name" value="EFh"/>
    <property type="match status" value="2"/>
</dbReference>
<feature type="compositionally biased region" description="Polar residues" evidence="17">
    <location>
        <begin position="902"/>
        <end position="942"/>
    </location>
</feature>
<evidence type="ECO:0000256" key="16">
    <source>
        <dbReference type="SAM" id="Coils"/>
    </source>
</evidence>
<feature type="compositionally biased region" description="Polar residues" evidence="17">
    <location>
        <begin position="1279"/>
        <end position="1299"/>
    </location>
</feature>
<keyword evidence="6" id="KW-1003">Cell membrane</keyword>
<dbReference type="CDD" id="cd00052">
    <property type="entry name" value="EH"/>
    <property type="match status" value="2"/>
</dbReference>
<keyword evidence="11 16" id="KW-0175">Coiled coil</keyword>
<dbReference type="EMBL" id="JNVN01000082">
    <property type="protein sequence ID" value="KHJ36297.1"/>
    <property type="molecule type" value="Genomic_DNA"/>
</dbReference>
<gene>
    <name evidence="20" type="ORF">EV44_g5755</name>
</gene>
<feature type="compositionally biased region" description="Basic and acidic residues" evidence="17">
    <location>
        <begin position="1117"/>
        <end position="1144"/>
    </location>
</feature>
<feature type="region of interest" description="Disordered" evidence="17">
    <location>
        <begin position="895"/>
        <end position="947"/>
    </location>
</feature>
<evidence type="ECO:0000259" key="18">
    <source>
        <dbReference type="PROSITE" id="PS50031"/>
    </source>
</evidence>
<evidence type="ECO:0000256" key="13">
    <source>
        <dbReference type="ARBA" id="ARBA00023203"/>
    </source>
</evidence>
<comment type="subcellular location">
    <subcellularLocation>
        <location evidence="3">Cell membrane</location>
        <topology evidence="3">Peripheral membrane protein</topology>
        <orientation evidence="3">Cytoplasmic side</orientation>
    </subcellularLocation>
    <subcellularLocation>
        <location evidence="2">Cytoplasm</location>
        <location evidence="2">Cytoskeleton</location>
        <location evidence="2">Actin patch</location>
    </subcellularLocation>
    <subcellularLocation>
        <location evidence="1">Endosome membrane</location>
        <topology evidence="1">Peripheral membrane protein</topology>
        <orientation evidence="1">Cytoplasmic side</orientation>
    </subcellularLocation>
</comment>
<dbReference type="GO" id="GO:0003779">
    <property type="term" value="F:actin binding"/>
    <property type="evidence" value="ECO:0007669"/>
    <property type="project" value="UniProtKB-KW"/>
</dbReference>
<dbReference type="PANTHER" id="PTHR11216">
    <property type="entry name" value="EH DOMAIN"/>
    <property type="match status" value="1"/>
</dbReference>
<dbReference type="GO" id="GO:0010008">
    <property type="term" value="C:endosome membrane"/>
    <property type="evidence" value="ECO:0007669"/>
    <property type="project" value="UniProtKB-SubCell"/>
</dbReference>
<proteinExistence type="inferred from homology"/>
<dbReference type="InterPro" id="IPR002048">
    <property type="entry name" value="EF_hand_dom"/>
</dbReference>
<keyword evidence="9" id="KW-0677">Repeat</keyword>
<feature type="compositionally biased region" description="Basic and acidic residues" evidence="17">
    <location>
        <begin position="982"/>
        <end position="1026"/>
    </location>
</feature>
<feature type="domain" description="EH" evidence="18">
    <location>
        <begin position="463"/>
        <end position="552"/>
    </location>
</feature>
<feature type="compositionally biased region" description="Basic and acidic residues" evidence="17">
    <location>
        <begin position="1161"/>
        <end position="1183"/>
    </location>
</feature>
<keyword evidence="13" id="KW-0009">Actin-binding</keyword>
<evidence type="ECO:0000313" key="21">
    <source>
        <dbReference type="Proteomes" id="UP000030854"/>
    </source>
</evidence>
<organism evidence="20 21">
    <name type="scientific">Uncinula necator</name>
    <name type="common">Grape powdery mildew</name>
    <dbReference type="NCBI Taxonomy" id="52586"/>
    <lineage>
        <taxon>Eukaryota</taxon>
        <taxon>Fungi</taxon>
        <taxon>Dikarya</taxon>
        <taxon>Ascomycota</taxon>
        <taxon>Pezizomycotina</taxon>
        <taxon>Leotiomycetes</taxon>
        <taxon>Erysiphales</taxon>
        <taxon>Erysiphaceae</taxon>
        <taxon>Erysiphe</taxon>
    </lineage>
</organism>
<dbReference type="SMART" id="SM00027">
    <property type="entry name" value="EH"/>
    <property type="match status" value="2"/>
</dbReference>
<dbReference type="GO" id="GO:0006897">
    <property type="term" value="P:endocytosis"/>
    <property type="evidence" value="ECO:0007669"/>
    <property type="project" value="UniProtKB-KW"/>
</dbReference>
<dbReference type="InterPro" id="IPR011992">
    <property type="entry name" value="EF-hand-dom_pair"/>
</dbReference>
<comment type="subunit">
    <text evidence="5">Component of the PAN1 actin cytoskeleton-regulatory complex.</text>
</comment>
<dbReference type="GO" id="GO:0005509">
    <property type="term" value="F:calcium ion binding"/>
    <property type="evidence" value="ECO:0007669"/>
    <property type="project" value="InterPro"/>
</dbReference>
<dbReference type="PROSITE" id="PS50031">
    <property type="entry name" value="EH"/>
    <property type="match status" value="2"/>
</dbReference>
<evidence type="ECO:0000256" key="14">
    <source>
        <dbReference type="ARBA" id="ARBA00023212"/>
    </source>
</evidence>
<feature type="domain" description="EF-hand" evidence="19">
    <location>
        <begin position="496"/>
        <end position="531"/>
    </location>
</feature>
<feature type="coiled-coil region" evidence="16">
    <location>
        <begin position="806"/>
        <end position="840"/>
    </location>
</feature>
<dbReference type="GO" id="GO:0030479">
    <property type="term" value="C:actin cortical patch"/>
    <property type="evidence" value="ECO:0007669"/>
    <property type="project" value="UniProtKB-SubCell"/>
</dbReference>
<dbReference type="Proteomes" id="UP000030854">
    <property type="component" value="Unassembled WGS sequence"/>
</dbReference>
<dbReference type="GO" id="GO:0005886">
    <property type="term" value="C:plasma membrane"/>
    <property type="evidence" value="ECO:0007669"/>
    <property type="project" value="UniProtKB-SubCell"/>
</dbReference>
<dbReference type="SUPFAM" id="SSF47473">
    <property type="entry name" value="EF-hand"/>
    <property type="match status" value="2"/>
</dbReference>
<accession>A0A0B1PCB6</accession>
<feature type="region of interest" description="Disordered" evidence="17">
    <location>
        <begin position="965"/>
        <end position="1255"/>
    </location>
</feature>
<feature type="region of interest" description="Disordered" evidence="17">
    <location>
        <begin position="848"/>
        <end position="867"/>
    </location>
</feature>
<keyword evidence="10" id="KW-0967">Endosome</keyword>
<dbReference type="GO" id="GO:0016197">
    <property type="term" value="P:endosomal transport"/>
    <property type="evidence" value="ECO:0007669"/>
    <property type="project" value="TreeGrafter"/>
</dbReference>
<keyword evidence="7" id="KW-0963">Cytoplasm</keyword>
<feature type="compositionally biased region" description="Acidic residues" evidence="17">
    <location>
        <begin position="1307"/>
        <end position="1324"/>
    </location>
</feature>
<evidence type="ECO:0000256" key="5">
    <source>
        <dbReference type="ARBA" id="ARBA00011159"/>
    </source>
</evidence>
<evidence type="ECO:0000256" key="9">
    <source>
        <dbReference type="ARBA" id="ARBA00022737"/>
    </source>
</evidence>
<dbReference type="Pfam" id="PF12763">
    <property type="entry name" value="EH"/>
    <property type="match status" value="2"/>
</dbReference>
<feature type="compositionally biased region" description="Basic and acidic residues" evidence="17">
    <location>
        <begin position="1064"/>
        <end position="1108"/>
    </location>
</feature>
<feature type="compositionally biased region" description="Acidic residues" evidence="17">
    <location>
        <begin position="1149"/>
        <end position="1160"/>
    </location>
</feature>
<feature type="region of interest" description="Disordered" evidence="17">
    <location>
        <begin position="1"/>
        <end position="25"/>
    </location>
</feature>
<dbReference type="FunFam" id="1.10.238.10:FF:000349">
    <property type="entry name" value="Actin cytoskeleton-regulatory complex protein PAN1"/>
    <property type="match status" value="1"/>
</dbReference>
<evidence type="ECO:0000256" key="2">
    <source>
        <dbReference type="ARBA" id="ARBA00004134"/>
    </source>
</evidence>
<reference evidence="20 21" key="1">
    <citation type="journal article" date="2014" name="BMC Genomics">
        <title>Adaptive genomic structural variation in the grape powdery mildew pathogen, Erysiphe necator.</title>
        <authorList>
            <person name="Jones L."/>
            <person name="Riaz S."/>
            <person name="Morales-Cruz A."/>
            <person name="Amrine K.C."/>
            <person name="McGuire B."/>
            <person name="Gubler W.D."/>
            <person name="Walker M.A."/>
            <person name="Cantu D."/>
        </authorList>
    </citation>
    <scope>NUCLEOTIDE SEQUENCE [LARGE SCALE GENOMIC DNA]</scope>
    <source>
        <strain evidence="21">c</strain>
    </source>
</reference>
<sequence length="1470" mass="161593">MFPSSNSNLGSQGSRPNPLANQSYNPYQQPLIQSQNFLNPSPLSYGQAPLQPNVTGYVQSQPNSFQSQQLHIQQTSFPTQNASNSFGIGQAPQQQVFQNNVSKVPQIPQQYQNQSQLHKAPEAPVQQSQPTGFAAMADSFRTASSNTLNRGRRAPKVQTGAKIPNIRLSFIAAQDQAKFETLFKSAVGNGQTLSGEKSRDLLLRSKLDGNTLSQIWTLADTTRSGQLHFPEFALAMYLCNLKLVGKQLPSTLPDNIKNEVSSMVDIINFGVAEEGPESAFKTNINASDFSYSLHANSISNVKQPQQNLSDPNFLSLQMPGFHGQDNIQGVLQQQQTGFQQPSQPGYSQNQSNLYPNLSTAQNNLGISTARYSGPLPPMPNSFVSNQGLSSTPTGLGGNAMPLSSQQTGMPGQWNLANTPSSGLPNIDLLQARMMPQQGRGHGAFTTSGLQGNAVIPWAITKDEKKRHDSVFKAWDSFGKGFIGGDVAIEVFGQSGLDKPDLERIWTLADHGNKGRLNMDEFAVAMHLIYRKLNGYPLPAQLPPELVPPSTRNFTESIGAVKSLLHQESDLRKNSGASLLPQKTGVSYLKNHSFRVDSSFSGSSRKDATVFKNNDDFVGYKSSARRRLGSTSAASASKPITPNDDSSIEQLRKLVHEKKLLLNAMDIKAEDNADANDVLDRRDRRDAEDLYRRIRRVQEDISSHPDAILQNIDTDSERRILKRQLQALTDRLPEIASQVRKTERSIAEARLELFRLRDVKAHPESASTVMGTGPGGIVTESDRLKARAKAMMQQRTAALTGKKIETNDDESAAQRRLEEENLKIRNEKENNERMVKDVEESVGIFSQSLHDSLDDVSQDSKNTHEKRRWEDGLGVEDEVKDFILELQRISRSALIRKNDQSKSKNSSGVDTSSGLDIKSSTTPIQATSSNQTPLQVQTANPQYKTPEDRATYIKQQAERRMAERLAALGIKAPTKPGESTQQRLEREKNERALKLRQAEEEDAKREAGLHPRLNDHEPDTPRSDSKSTVKVPPPPPSRKNVNSDSQNPKFKEQSAPVVQESDITVMKDQEDDTTHQELELAREREAAAARLKALEEQVKAGKVRKEEEKRRRKAAQSEAREKESRLKTQRAEIEAARARERELQKQLESIEADDESSDDETPEKIDSHKQIDQRSQEIETKEEFSPCPMPTPPDDNPGIPENYNTVQKSSSLDQNIVTVESSQSVQTLSAPESEPDSSSFTNAPATSSHKTPVEFETNNPFFTKSFQAAVEEIPSVQSNNPFYRLSTQDNNTPTQVQPLGNRSRVRPEDDEWSVVDSDSEDDSSDDGNAGAGNARQLASILFGAMDPPCPITAPGGVSSPSTGTLAKEVKSDSTITQDNLSSPPIDAFDIPPPPSIPPPPPMPISNVPTPPPMFDSGPPPPPPPPPQPTIGNSDTVARPAGFLGEIMKGKALKKTQTKDKSGAAVAGRVLD</sequence>
<evidence type="ECO:0000256" key="8">
    <source>
        <dbReference type="ARBA" id="ARBA00022583"/>
    </source>
</evidence>